<keyword evidence="1" id="KW-0472">Membrane</keyword>
<feature type="transmembrane region" description="Helical" evidence="1">
    <location>
        <begin position="51"/>
        <end position="70"/>
    </location>
</feature>
<comment type="caution">
    <text evidence="2">The sequence shown here is derived from an EMBL/GenBank/DDBJ whole genome shotgun (WGS) entry which is preliminary data.</text>
</comment>
<evidence type="ECO:0000313" key="3">
    <source>
        <dbReference type="Proteomes" id="UP000075321"/>
    </source>
</evidence>
<evidence type="ECO:0000256" key="1">
    <source>
        <dbReference type="SAM" id="Phobius"/>
    </source>
</evidence>
<keyword evidence="1" id="KW-0812">Transmembrane</keyword>
<accession>A0A151AJ86</accession>
<organism evidence="2 3">
    <name type="scientific">Halalkalicoccus paucihalophilus</name>
    <dbReference type="NCBI Taxonomy" id="1008153"/>
    <lineage>
        <taxon>Archaea</taxon>
        <taxon>Methanobacteriati</taxon>
        <taxon>Methanobacteriota</taxon>
        <taxon>Stenosarchaea group</taxon>
        <taxon>Halobacteria</taxon>
        <taxon>Halobacteriales</taxon>
        <taxon>Halococcaceae</taxon>
        <taxon>Halalkalicoccus</taxon>
    </lineage>
</organism>
<dbReference type="EMBL" id="LTAZ01000001">
    <property type="protein sequence ID" value="KYH27693.1"/>
    <property type="molecule type" value="Genomic_DNA"/>
</dbReference>
<dbReference type="PATRIC" id="fig|1008153.3.peg.365"/>
<keyword evidence="1" id="KW-1133">Transmembrane helix</keyword>
<feature type="transmembrane region" description="Helical" evidence="1">
    <location>
        <begin position="21"/>
        <end position="39"/>
    </location>
</feature>
<evidence type="ECO:0000313" key="2">
    <source>
        <dbReference type="EMBL" id="KYH27693.1"/>
    </source>
</evidence>
<sequence length="76" mass="8008">MNESTRSRAVKNRFRDPEVTIAAGLLAIGAAIYTVETYLSPTLLMNDGNPATFAAVFGAMGLLYLAVLLVSETASA</sequence>
<dbReference type="OrthoDB" id="383900at2157"/>
<dbReference type="RefSeq" id="WP_066378773.1">
    <property type="nucleotide sequence ID" value="NZ_LTAZ01000001.1"/>
</dbReference>
<proteinExistence type="predicted"/>
<dbReference type="AlphaFoldDB" id="A0A151AJ86"/>
<keyword evidence="3" id="KW-1185">Reference proteome</keyword>
<name>A0A151AJ86_9EURY</name>
<reference evidence="2 3" key="1">
    <citation type="submission" date="2016-02" db="EMBL/GenBank/DDBJ databases">
        <title>Genome sequence of Halalkalicoccus paucihalophilus DSM 24557.</title>
        <authorList>
            <person name="Poehlein A."/>
            <person name="Daniel R."/>
        </authorList>
    </citation>
    <scope>NUCLEOTIDE SEQUENCE [LARGE SCALE GENOMIC DNA]</scope>
    <source>
        <strain evidence="2 3">DSM 24557</strain>
    </source>
</reference>
<protein>
    <submittedName>
        <fullName evidence="2">Uncharacterized protein</fullName>
    </submittedName>
</protein>
<dbReference type="Proteomes" id="UP000075321">
    <property type="component" value="Unassembled WGS sequence"/>
</dbReference>
<gene>
    <name evidence="2" type="ORF">HAPAU_03610</name>
</gene>